<feature type="region of interest" description="Disordered" evidence="2">
    <location>
        <begin position="312"/>
        <end position="458"/>
    </location>
</feature>
<feature type="region of interest" description="Disordered" evidence="2">
    <location>
        <begin position="717"/>
        <end position="764"/>
    </location>
</feature>
<sequence>MPDATVTPETHAVRSKFLHYLIPGLLSLSRLSRRAIQDDANDVVNCSHPLNLVENPVATKTLALMHFRIQESAKDVVNPTYLHSVFERPWRVYRWRTKHCYLCRKEFKDPARCLRNIFSEHLRKRIWKARDITGVCKIPKDLTPQDMEIMRATLKNPERTFAYQCPRCYKPCTMTPFAERSPAHAQPMNQTRLTKRIIMTRDIIGEWEVFGPRCSLLFAFEGLGKQHSVEIDETLSLHSNDTTQAAAPCKKCRADPSKWQHCTVRNDIGIPYRCQPCVTKRCNCPWKEDFVVEFTMKELDYDQVKAKEMYKKHGSRLRACDSNGRRKGRVGAGDEDGDGDGAGDEDEDGDGAGDEDGEPNDGDADDEPLQIDVSTKDPRSRRQEGRKSSTPPSKAPKSRKRRFEEDNTPGTSPRSRIKPPEVSKSPEASSSSSPPAPKKQKGTRPDLNAKHNATDTTATLKLKNKVIDSQGGHNRLATTTATSTASVEKLTSLTNSATAPPTPTAPTVALLSHEANAMQVDHESNLPTTILNSEPGACPPSLPFSELRALQRHNDGISQQLAHAEKKYRAALNAMQDAIAEKATSMIAVARLEAELKIIKHRDDRGTLMVVPGVLASTGNGLAREQDGIPSGEQIENRLDQKSLEARKTALEQEMKMKITELQEDCEKQSKDTWAVLDKISRSLARARKTPGDGNEERLRKLQAFVDEQAIEYHRKSKDYMYSEPKSSAEGPPVLTDLSTPALASASHHKDPAIDYVPAAANGT</sequence>
<evidence type="ECO:0000256" key="1">
    <source>
        <dbReference type="SAM" id="Coils"/>
    </source>
</evidence>
<evidence type="ECO:0000313" key="3">
    <source>
        <dbReference type="EMBL" id="KDR65587.1"/>
    </source>
</evidence>
<dbReference type="HOGENOM" id="CLU_365248_0_0_1"/>
<dbReference type="Proteomes" id="UP000027222">
    <property type="component" value="Unassembled WGS sequence"/>
</dbReference>
<feature type="compositionally biased region" description="Basic and acidic residues" evidence="2">
    <location>
        <begin position="443"/>
        <end position="453"/>
    </location>
</feature>
<feature type="compositionally biased region" description="Acidic residues" evidence="2">
    <location>
        <begin position="333"/>
        <end position="369"/>
    </location>
</feature>
<name>A0A067S6R4_GALM3</name>
<feature type="coiled-coil region" evidence="1">
    <location>
        <begin position="547"/>
        <end position="581"/>
    </location>
</feature>
<reference evidence="4" key="1">
    <citation type="journal article" date="2014" name="Proc. Natl. Acad. Sci. U.S.A.">
        <title>Extensive sampling of basidiomycete genomes demonstrates inadequacy of the white-rot/brown-rot paradigm for wood decay fungi.</title>
        <authorList>
            <person name="Riley R."/>
            <person name="Salamov A.A."/>
            <person name="Brown D.W."/>
            <person name="Nagy L.G."/>
            <person name="Floudas D."/>
            <person name="Held B.W."/>
            <person name="Levasseur A."/>
            <person name="Lombard V."/>
            <person name="Morin E."/>
            <person name="Otillar R."/>
            <person name="Lindquist E.A."/>
            <person name="Sun H."/>
            <person name="LaButti K.M."/>
            <person name="Schmutz J."/>
            <person name="Jabbour D."/>
            <person name="Luo H."/>
            <person name="Baker S.E."/>
            <person name="Pisabarro A.G."/>
            <person name="Walton J.D."/>
            <person name="Blanchette R.A."/>
            <person name="Henrissat B."/>
            <person name="Martin F."/>
            <person name="Cullen D."/>
            <person name="Hibbett D.S."/>
            <person name="Grigoriev I.V."/>
        </authorList>
    </citation>
    <scope>NUCLEOTIDE SEQUENCE [LARGE SCALE GENOMIC DNA]</scope>
    <source>
        <strain evidence="4">CBS 339.88</strain>
    </source>
</reference>
<feature type="compositionally biased region" description="Basic and acidic residues" evidence="2">
    <location>
        <begin position="374"/>
        <end position="387"/>
    </location>
</feature>
<organism evidence="3 4">
    <name type="scientific">Galerina marginata (strain CBS 339.88)</name>
    <dbReference type="NCBI Taxonomy" id="685588"/>
    <lineage>
        <taxon>Eukaryota</taxon>
        <taxon>Fungi</taxon>
        <taxon>Dikarya</taxon>
        <taxon>Basidiomycota</taxon>
        <taxon>Agaricomycotina</taxon>
        <taxon>Agaricomycetes</taxon>
        <taxon>Agaricomycetidae</taxon>
        <taxon>Agaricales</taxon>
        <taxon>Agaricineae</taxon>
        <taxon>Strophariaceae</taxon>
        <taxon>Galerina</taxon>
    </lineage>
</organism>
<evidence type="ECO:0000313" key="4">
    <source>
        <dbReference type="Proteomes" id="UP000027222"/>
    </source>
</evidence>
<gene>
    <name evidence="3" type="ORF">GALMADRAFT_217498</name>
</gene>
<feature type="region of interest" description="Disordered" evidence="2">
    <location>
        <begin position="465"/>
        <end position="484"/>
    </location>
</feature>
<dbReference type="EMBL" id="KL142440">
    <property type="protein sequence ID" value="KDR65587.1"/>
    <property type="molecule type" value="Genomic_DNA"/>
</dbReference>
<evidence type="ECO:0000256" key="2">
    <source>
        <dbReference type="SAM" id="MobiDB-lite"/>
    </source>
</evidence>
<feature type="coiled-coil region" evidence="1">
    <location>
        <begin position="641"/>
        <end position="672"/>
    </location>
</feature>
<proteinExistence type="predicted"/>
<protein>
    <submittedName>
        <fullName evidence="3">Uncharacterized protein</fullName>
    </submittedName>
</protein>
<feature type="compositionally biased region" description="Low complexity" evidence="2">
    <location>
        <begin position="420"/>
        <end position="433"/>
    </location>
</feature>
<accession>A0A067S6R4</accession>
<keyword evidence="1" id="KW-0175">Coiled coil</keyword>
<dbReference type="AlphaFoldDB" id="A0A067S6R4"/>
<keyword evidence="4" id="KW-1185">Reference proteome</keyword>